<evidence type="ECO:0000313" key="3">
    <source>
        <dbReference type="Proteomes" id="UP001519332"/>
    </source>
</evidence>
<dbReference type="EC" id="3.5.99.10" evidence="2"/>
<proteinExistence type="inferred from homology"/>
<keyword evidence="2" id="KW-0378">Hydrolase</keyword>
<reference evidence="2 3" key="1">
    <citation type="submission" date="2021-03" db="EMBL/GenBank/DDBJ databases">
        <title>Sequencing the genomes of 1000 actinobacteria strains.</title>
        <authorList>
            <person name="Klenk H.-P."/>
        </authorList>
    </citation>
    <scope>NUCLEOTIDE SEQUENCE [LARGE SCALE GENOMIC DNA]</scope>
    <source>
        <strain evidence="2 3">DSM 46670</strain>
    </source>
</reference>
<dbReference type="Gene3D" id="3.30.1330.40">
    <property type="entry name" value="RutC-like"/>
    <property type="match status" value="1"/>
</dbReference>
<dbReference type="Proteomes" id="UP001519332">
    <property type="component" value="Unassembled WGS sequence"/>
</dbReference>
<dbReference type="RefSeq" id="WP_209646071.1">
    <property type="nucleotide sequence ID" value="NZ_JAGINW010000001.1"/>
</dbReference>
<evidence type="ECO:0000313" key="2">
    <source>
        <dbReference type="EMBL" id="MBP2329234.1"/>
    </source>
</evidence>
<dbReference type="InterPro" id="IPR006175">
    <property type="entry name" value="YjgF/YER057c/UK114"/>
</dbReference>
<name>A0ABS4TXX6_9PSEU</name>
<protein>
    <submittedName>
        <fullName evidence="2">2-iminobutanoate/2-iminopropanoate deaminase</fullName>
        <ecNumber evidence="2">3.5.99.10</ecNumber>
    </submittedName>
</protein>
<dbReference type="NCBIfam" id="TIGR00004">
    <property type="entry name" value="Rid family detoxifying hydrolase"/>
    <property type="match status" value="1"/>
</dbReference>
<dbReference type="CDD" id="cd00448">
    <property type="entry name" value="YjgF_YER057c_UK114_family"/>
    <property type="match status" value="1"/>
</dbReference>
<dbReference type="GO" id="GO:0120241">
    <property type="term" value="F:2-iminobutanoate/2-iminopropanoate deaminase"/>
    <property type="evidence" value="ECO:0007669"/>
    <property type="project" value="UniProtKB-EC"/>
</dbReference>
<dbReference type="PANTHER" id="PTHR11803">
    <property type="entry name" value="2-IMINOBUTANOATE/2-IMINOPROPANOATE DEAMINASE RIDA"/>
    <property type="match status" value="1"/>
</dbReference>
<dbReference type="InterPro" id="IPR035959">
    <property type="entry name" value="RutC-like_sf"/>
</dbReference>
<accession>A0ABS4TXX6</accession>
<dbReference type="InterPro" id="IPR006056">
    <property type="entry name" value="RidA"/>
</dbReference>
<comment type="caution">
    <text evidence="2">The sequence shown here is derived from an EMBL/GenBank/DDBJ whole genome shotgun (WGS) entry which is preliminary data.</text>
</comment>
<gene>
    <name evidence="2" type="ORF">JOF56_009619</name>
</gene>
<dbReference type="Pfam" id="PF01042">
    <property type="entry name" value="Ribonuc_L-PSP"/>
    <property type="match status" value="1"/>
</dbReference>
<evidence type="ECO:0000256" key="1">
    <source>
        <dbReference type="ARBA" id="ARBA00010552"/>
    </source>
</evidence>
<dbReference type="EMBL" id="JAGINW010000001">
    <property type="protein sequence ID" value="MBP2329234.1"/>
    <property type="molecule type" value="Genomic_DNA"/>
</dbReference>
<sequence>MPKISVNTGSALGAYSSAVVAGNHCYVAGTGGFLPGTTTIVDGGVDAEIRQTMENLKGTLEQARFSLESVVSLTCYLKDIADWGRFNEIYREYFPSEPPARAAVAVNEMPAGANIEVTAVAWREDMA</sequence>
<dbReference type="SUPFAM" id="SSF55298">
    <property type="entry name" value="YjgF-like"/>
    <property type="match status" value="1"/>
</dbReference>
<comment type="similarity">
    <text evidence="1">Belongs to the RutC family.</text>
</comment>
<dbReference type="PANTHER" id="PTHR11803:SF58">
    <property type="entry name" value="PROTEIN HMF1-RELATED"/>
    <property type="match status" value="1"/>
</dbReference>
<organism evidence="2 3">
    <name type="scientific">Kibdelosporangium banguiense</name>
    <dbReference type="NCBI Taxonomy" id="1365924"/>
    <lineage>
        <taxon>Bacteria</taxon>
        <taxon>Bacillati</taxon>
        <taxon>Actinomycetota</taxon>
        <taxon>Actinomycetes</taxon>
        <taxon>Pseudonocardiales</taxon>
        <taxon>Pseudonocardiaceae</taxon>
        <taxon>Kibdelosporangium</taxon>
    </lineage>
</organism>
<keyword evidence="3" id="KW-1185">Reference proteome</keyword>